<evidence type="ECO:0000313" key="1">
    <source>
        <dbReference type="EMBL" id="KAK0499519.1"/>
    </source>
</evidence>
<sequence length="183" mass="20317">MRKHSIRFAKPAFVQFLTSAGRPWAAYPYCSVLGEFPSSHSLETISHIDPRKGIRYFSYALQVHNTAISFNVNNIDDLQSLDILPSNSVLFGVDIAIAITVLREAIVLYSGFRRLGTFVNIDLYNWVSGSSMSPSIMRLISTLFGDPHRQASSFTLALRRGASLCCYFLAYSSGSGFGLPYQT</sequence>
<comment type="caution">
    <text evidence="1">The sequence shown here is derived from an EMBL/GenBank/DDBJ whole genome shotgun (WGS) entry which is preliminary data.</text>
</comment>
<reference evidence="1" key="1">
    <citation type="submission" date="2023-06" db="EMBL/GenBank/DDBJ databases">
        <authorList>
            <consortium name="Lawrence Berkeley National Laboratory"/>
            <person name="Ahrendt S."/>
            <person name="Sahu N."/>
            <person name="Indic B."/>
            <person name="Wong-Bajracharya J."/>
            <person name="Merenyi Z."/>
            <person name="Ke H.-M."/>
            <person name="Monk M."/>
            <person name="Kocsube S."/>
            <person name="Drula E."/>
            <person name="Lipzen A."/>
            <person name="Balint B."/>
            <person name="Henrissat B."/>
            <person name="Andreopoulos B."/>
            <person name="Martin F.M."/>
            <person name="Harder C.B."/>
            <person name="Rigling D."/>
            <person name="Ford K.L."/>
            <person name="Foster G.D."/>
            <person name="Pangilinan J."/>
            <person name="Papanicolaou A."/>
            <person name="Barry K."/>
            <person name="LaButti K."/>
            <person name="Viragh M."/>
            <person name="Koriabine M."/>
            <person name="Yan M."/>
            <person name="Riley R."/>
            <person name="Champramary S."/>
            <person name="Plett K.L."/>
            <person name="Tsai I.J."/>
            <person name="Slot J."/>
            <person name="Sipos G."/>
            <person name="Plett J."/>
            <person name="Nagy L.G."/>
            <person name="Grigoriev I.V."/>
        </authorList>
    </citation>
    <scope>NUCLEOTIDE SEQUENCE</scope>
    <source>
        <strain evidence="1">HWK02</strain>
    </source>
</reference>
<gene>
    <name evidence="1" type="ORF">EDD18DRAFT_1349723</name>
</gene>
<name>A0AA39QD66_9AGAR</name>
<accession>A0AA39QD66</accession>
<evidence type="ECO:0000313" key="2">
    <source>
        <dbReference type="Proteomes" id="UP001175228"/>
    </source>
</evidence>
<dbReference type="Proteomes" id="UP001175228">
    <property type="component" value="Unassembled WGS sequence"/>
</dbReference>
<organism evidence="1 2">
    <name type="scientific">Armillaria luteobubalina</name>
    <dbReference type="NCBI Taxonomy" id="153913"/>
    <lineage>
        <taxon>Eukaryota</taxon>
        <taxon>Fungi</taxon>
        <taxon>Dikarya</taxon>
        <taxon>Basidiomycota</taxon>
        <taxon>Agaricomycotina</taxon>
        <taxon>Agaricomycetes</taxon>
        <taxon>Agaricomycetidae</taxon>
        <taxon>Agaricales</taxon>
        <taxon>Marasmiineae</taxon>
        <taxon>Physalacriaceae</taxon>
        <taxon>Armillaria</taxon>
    </lineage>
</organism>
<dbReference type="EMBL" id="JAUEPU010000009">
    <property type="protein sequence ID" value="KAK0499519.1"/>
    <property type="molecule type" value="Genomic_DNA"/>
</dbReference>
<dbReference type="AlphaFoldDB" id="A0AA39QD66"/>
<keyword evidence="2" id="KW-1185">Reference proteome</keyword>
<protein>
    <submittedName>
        <fullName evidence="1">Uncharacterized protein</fullName>
    </submittedName>
</protein>
<proteinExistence type="predicted"/>